<sequence length="167" mass="19557">MRLDQFSNPIFNEKDLFEALYKGQSFSSDMIVDSSFEIRSLETQLGFFFLRPYSEDVAISLVDYDKACQDSWFMPKDYCPNLVEMLYGMCTTPEQTNRVSEELEAFVKHGMYDLLHYLKYMVDTLEENHILWGVGRGSSVASYVLYLIGVHSVDSIKYNLDWQEFLR</sequence>
<evidence type="ECO:0000259" key="1">
    <source>
        <dbReference type="Pfam" id="PF07733"/>
    </source>
</evidence>
<reference evidence="3" key="1">
    <citation type="submission" date="2020-05" db="EMBL/GenBank/DDBJ databases">
        <authorList>
            <person name="Chiriac C."/>
            <person name="Salcher M."/>
            <person name="Ghai R."/>
            <person name="Kavagutti S V."/>
        </authorList>
    </citation>
    <scope>NUCLEOTIDE SEQUENCE</scope>
</reference>
<evidence type="ECO:0000313" key="3">
    <source>
        <dbReference type="EMBL" id="CAB5208923.1"/>
    </source>
</evidence>
<gene>
    <name evidence="3" type="ORF">UFOVP181_248</name>
    <name evidence="2" type="ORF">UFOVP57_391</name>
</gene>
<name>A0A6J7WE54_9CAUD</name>
<dbReference type="EMBL" id="LR796187">
    <property type="protein sequence ID" value="CAB4125990.1"/>
    <property type="molecule type" value="Genomic_DNA"/>
</dbReference>
<dbReference type="Pfam" id="PF07733">
    <property type="entry name" value="DNA_pol3_alpha"/>
    <property type="match status" value="1"/>
</dbReference>
<organism evidence="3">
    <name type="scientific">uncultured Caudovirales phage</name>
    <dbReference type="NCBI Taxonomy" id="2100421"/>
    <lineage>
        <taxon>Viruses</taxon>
        <taxon>Duplodnaviria</taxon>
        <taxon>Heunggongvirae</taxon>
        <taxon>Uroviricota</taxon>
        <taxon>Caudoviricetes</taxon>
        <taxon>Peduoviridae</taxon>
        <taxon>Maltschvirus</taxon>
        <taxon>Maltschvirus maltsch</taxon>
    </lineage>
</organism>
<dbReference type="EMBL" id="LR798231">
    <property type="protein sequence ID" value="CAB5208923.1"/>
    <property type="molecule type" value="Genomic_DNA"/>
</dbReference>
<evidence type="ECO:0000313" key="2">
    <source>
        <dbReference type="EMBL" id="CAB4125990.1"/>
    </source>
</evidence>
<dbReference type="InterPro" id="IPR011708">
    <property type="entry name" value="DNA_pol3_alpha_NTPase_dom"/>
</dbReference>
<dbReference type="GO" id="GO:0008408">
    <property type="term" value="F:3'-5' exonuclease activity"/>
    <property type="evidence" value="ECO:0007669"/>
    <property type="project" value="InterPro"/>
</dbReference>
<protein>
    <submittedName>
        <fullName evidence="3">Bacterial DNA polymerase III, alpha subunit</fullName>
    </submittedName>
</protein>
<accession>A0A6J7WE54</accession>
<proteinExistence type="predicted"/>
<dbReference type="GO" id="GO:0006260">
    <property type="term" value="P:DNA replication"/>
    <property type="evidence" value="ECO:0007669"/>
    <property type="project" value="InterPro"/>
</dbReference>
<feature type="domain" description="Bacterial DNA polymerase III alpha subunit NTPase" evidence="1">
    <location>
        <begin position="82"/>
        <end position="166"/>
    </location>
</feature>